<evidence type="ECO:0000313" key="3">
    <source>
        <dbReference type="EMBL" id="MWV29442.1"/>
    </source>
</evidence>
<sequence>MEDTTPISPAAAGENRSVWLRIWQFPLIAMAVALALVVGAAYLAALAGQHLVYPALGETAGGIASVFVLIALCMLAYKLIIRRLGAKKHDDLPLNLRAVRDVTAGFGGGAILISICVGLAALFGAYRIAGSDDFADWMTIIFLFGLYAGFFEELLIRGIILRWLEELTGTWIALVISALIFGFLHGGNDNATFFSSLAIAIEAGVLLGAAYVLTRSLWLAIGLHAGWNVVQALWDVPVSGNATSGPIAATLEGPMLLAGGGFGLEATIFALVVATGAGIWMLVLASRRGRIVKPMWSRKGEAITAY</sequence>
<dbReference type="GO" id="GO:0008237">
    <property type="term" value="F:metallopeptidase activity"/>
    <property type="evidence" value="ECO:0007669"/>
    <property type="project" value="UniProtKB-KW"/>
</dbReference>
<dbReference type="Pfam" id="PF02517">
    <property type="entry name" value="Rce1-like"/>
    <property type="match status" value="1"/>
</dbReference>
<keyword evidence="3" id="KW-0482">Metalloprotease</keyword>
<feature type="transmembrane region" description="Helical" evidence="1">
    <location>
        <begin position="217"/>
        <end position="234"/>
    </location>
</feature>
<keyword evidence="3" id="KW-0645">Protease</keyword>
<dbReference type="PANTHER" id="PTHR39430">
    <property type="entry name" value="MEMBRANE-ASSOCIATED PROTEASE-RELATED"/>
    <property type="match status" value="1"/>
</dbReference>
<keyword evidence="1" id="KW-0812">Transmembrane</keyword>
<dbReference type="PANTHER" id="PTHR39430:SF1">
    <property type="entry name" value="PROTEASE"/>
    <property type="match status" value="1"/>
</dbReference>
<name>A0A844XIA4_9SPHN</name>
<proteinExistence type="predicted"/>
<feature type="transmembrane region" description="Helical" evidence="1">
    <location>
        <begin position="102"/>
        <end position="125"/>
    </location>
</feature>
<keyword evidence="3" id="KW-0378">Hydrolase</keyword>
<dbReference type="Proteomes" id="UP000461409">
    <property type="component" value="Unassembled WGS sequence"/>
</dbReference>
<dbReference type="EMBL" id="WUBR01000004">
    <property type="protein sequence ID" value="MWV29442.1"/>
    <property type="molecule type" value="Genomic_DNA"/>
</dbReference>
<dbReference type="GO" id="GO:0080120">
    <property type="term" value="P:CAAX-box protein maturation"/>
    <property type="evidence" value="ECO:0007669"/>
    <property type="project" value="UniProtKB-ARBA"/>
</dbReference>
<evidence type="ECO:0000313" key="4">
    <source>
        <dbReference type="Proteomes" id="UP000461409"/>
    </source>
</evidence>
<dbReference type="GO" id="GO:0004175">
    <property type="term" value="F:endopeptidase activity"/>
    <property type="evidence" value="ECO:0007669"/>
    <property type="project" value="UniProtKB-ARBA"/>
</dbReference>
<gene>
    <name evidence="3" type="ORF">GRF63_16200</name>
</gene>
<dbReference type="GO" id="GO:0006508">
    <property type="term" value="P:proteolysis"/>
    <property type="evidence" value="ECO:0007669"/>
    <property type="project" value="UniProtKB-KW"/>
</dbReference>
<comment type="caution">
    <text evidence="3">The sequence shown here is derived from an EMBL/GenBank/DDBJ whole genome shotgun (WGS) entry which is preliminary data.</text>
</comment>
<dbReference type="AlphaFoldDB" id="A0A844XIA4"/>
<dbReference type="RefSeq" id="WP_160487096.1">
    <property type="nucleotide sequence ID" value="NZ_WUBR01000004.1"/>
</dbReference>
<feature type="domain" description="CAAX prenyl protease 2/Lysostaphin resistance protein A-like" evidence="2">
    <location>
        <begin position="137"/>
        <end position="230"/>
    </location>
</feature>
<evidence type="ECO:0000256" key="1">
    <source>
        <dbReference type="SAM" id="Phobius"/>
    </source>
</evidence>
<feature type="transmembrane region" description="Helical" evidence="1">
    <location>
        <begin position="266"/>
        <end position="285"/>
    </location>
</feature>
<reference evidence="3 4" key="2">
    <citation type="submission" date="2020-02" db="EMBL/GenBank/DDBJ databases">
        <title>Erythrobacter dongmakensis sp. nov., isolated from a tidal mudflat.</title>
        <authorList>
            <person name="Kim I.S."/>
        </authorList>
    </citation>
    <scope>NUCLEOTIDE SEQUENCE [LARGE SCALE GENOMIC DNA]</scope>
    <source>
        <strain evidence="3 4">GH3-10</strain>
    </source>
</reference>
<accession>A0A844XIA4</accession>
<feature type="transmembrane region" description="Helical" evidence="1">
    <location>
        <begin position="193"/>
        <end position="212"/>
    </location>
</feature>
<protein>
    <submittedName>
        <fullName evidence="3">CPBP family intramembrane metalloprotease</fullName>
    </submittedName>
</protein>
<reference evidence="3 4" key="1">
    <citation type="submission" date="2019-12" db="EMBL/GenBank/DDBJ databases">
        <authorList>
            <person name="Lee S.D."/>
        </authorList>
    </citation>
    <scope>NUCLEOTIDE SEQUENCE [LARGE SCALE GENOMIC DNA]</scope>
    <source>
        <strain evidence="3 4">GH3-10</strain>
    </source>
</reference>
<feature type="transmembrane region" description="Helical" evidence="1">
    <location>
        <begin position="25"/>
        <end position="47"/>
    </location>
</feature>
<organism evidence="3 4">
    <name type="scientific">Aurantiacibacter rhizosphaerae</name>
    <dbReference type="NCBI Taxonomy" id="2691582"/>
    <lineage>
        <taxon>Bacteria</taxon>
        <taxon>Pseudomonadati</taxon>
        <taxon>Pseudomonadota</taxon>
        <taxon>Alphaproteobacteria</taxon>
        <taxon>Sphingomonadales</taxon>
        <taxon>Erythrobacteraceae</taxon>
        <taxon>Aurantiacibacter</taxon>
    </lineage>
</organism>
<keyword evidence="1" id="KW-0472">Membrane</keyword>
<feature type="transmembrane region" description="Helical" evidence="1">
    <location>
        <begin position="137"/>
        <end position="156"/>
    </location>
</feature>
<evidence type="ECO:0000259" key="2">
    <source>
        <dbReference type="Pfam" id="PF02517"/>
    </source>
</evidence>
<keyword evidence="1" id="KW-1133">Transmembrane helix</keyword>
<feature type="transmembrane region" description="Helical" evidence="1">
    <location>
        <begin position="168"/>
        <end position="187"/>
    </location>
</feature>
<feature type="transmembrane region" description="Helical" evidence="1">
    <location>
        <begin position="59"/>
        <end position="81"/>
    </location>
</feature>
<dbReference type="InterPro" id="IPR003675">
    <property type="entry name" value="Rce1/LyrA-like_dom"/>
</dbReference>
<keyword evidence="4" id="KW-1185">Reference proteome</keyword>